<organism evidence="3 4">
    <name type="scientific">Paenibacillus alvei</name>
    <name type="common">Bacillus alvei</name>
    <dbReference type="NCBI Taxonomy" id="44250"/>
    <lineage>
        <taxon>Bacteria</taxon>
        <taxon>Bacillati</taxon>
        <taxon>Bacillota</taxon>
        <taxon>Bacilli</taxon>
        <taxon>Bacillales</taxon>
        <taxon>Paenibacillaceae</taxon>
        <taxon>Paenibacillus</taxon>
    </lineage>
</organism>
<evidence type="ECO:0000259" key="2">
    <source>
        <dbReference type="Pfam" id="PF22768"/>
    </source>
</evidence>
<feature type="domain" description="Siphovirus-type tail component RIFT-related" evidence="1">
    <location>
        <begin position="10"/>
        <end position="130"/>
    </location>
</feature>
<protein>
    <submittedName>
        <fullName evidence="3">Phage tail family protein</fullName>
    </submittedName>
</protein>
<evidence type="ECO:0000259" key="1">
    <source>
        <dbReference type="Pfam" id="PF05709"/>
    </source>
</evidence>
<reference evidence="3 4" key="1">
    <citation type="submission" date="2022-05" db="EMBL/GenBank/DDBJ databases">
        <title>Genome Sequencing of Bee-Associated Microbes.</title>
        <authorList>
            <person name="Dunlap C."/>
        </authorList>
    </citation>
    <scope>NUCLEOTIDE SEQUENCE [LARGE SCALE GENOMIC DNA]</scope>
    <source>
        <strain evidence="3 4">NRRL B-04010</strain>
    </source>
</reference>
<dbReference type="Gene3D" id="2.40.30.200">
    <property type="match status" value="1"/>
</dbReference>
<feature type="domain" description="Siphovirus-type tail component C-terminal" evidence="2">
    <location>
        <begin position="176"/>
        <end position="282"/>
    </location>
</feature>
<dbReference type="InterPro" id="IPR008841">
    <property type="entry name" value="Siphovirus-type_tail_N"/>
</dbReference>
<accession>A0ABT4H682</accession>
<keyword evidence="4" id="KW-1185">Reference proteome</keyword>
<dbReference type="Pfam" id="PF22768">
    <property type="entry name" value="SPP1_Dit"/>
    <property type="match status" value="1"/>
</dbReference>
<sequence length="285" mass="31879">MQKVTFINARGESIVFGASGPFILSTIEGTGGVPADIKSTKSPYQDGSSFVDVQLADRSISITGAIINNSREEMYMRRRELVRVLNPKLGPGKLVYTNDSRSYAIDAISDESPIFNERHVNHQIFSISLIANDPYWRDENQTVKGLRFESGGLTFPLRTPTQFAFSAYRGTFTNSGDVESPVEIRYKGPATNPIVESETTGEFIKVNYELTEHDTLIINTAFGNKRVEVLQVDGSRKNVFHWIDLGSSFFQLIPGKNVLKYSSDKESDRQAATVTIYWHNRYLGG</sequence>
<dbReference type="Gene3D" id="2.60.120.860">
    <property type="match status" value="1"/>
</dbReference>
<comment type="caution">
    <text evidence="3">The sequence shown here is derived from an EMBL/GenBank/DDBJ whole genome shotgun (WGS) entry which is preliminary data.</text>
</comment>
<dbReference type="InterPro" id="IPR054738">
    <property type="entry name" value="Siphovirus-type_tail_C"/>
</dbReference>
<name>A0ABT4H682_PAEAL</name>
<evidence type="ECO:0000313" key="3">
    <source>
        <dbReference type="EMBL" id="MCY9764139.1"/>
    </source>
</evidence>
<gene>
    <name evidence="3" type="ORF">M5X12_26900</name>
</gene>
<dbReference type="Pfam" id="PF05709">
    <property type="entry name" value="Sipho_tail"/>
    <property type="match status" value="1"/>
</dbReference>
<dbReference type="Proteomes" id="UP001527181">
    <property type="component" value="Unassembled WGS sequence"/>
</dbReference>
<dbReference type="EMBL" id="JAMDNP010000075">
    <property type="protein sequence ID" value="MCY9764139.1"/>
    <property type="molecule type" value="Genomic_DNA"/>
</dbReference>
<evidence type="ECO:0000313" key="4">
    <source>
        <dbReference type="Proteomes" id="UP001527181"/>
    </source>
</evidence>
<proteinExistence type="predicted"/>
<dbReference type="RefSeq" id="WP_268600519.1">
    <property type="nucleotide sequence ID" value="NZ_JAMDNP010000075.1"/>
</dbReference>